<evidence type="ECO:0000259" key="2">
    <source>
        <dbReference type="Pfam" id="PF04112"/>
    </source>
</evidence>
<feature type="region of interest" description="Disordered" evidence="1">
    <location>
        <begin position="185"/>
        <end position="208"/>
    </location>
</feature>
<dbReference type="Proteomes" id="UP001342314">
    <property type="component" value="Unassembled WGS sequence"/>
</dbReference>
<evidence type="ECO:0000313" key="3">
    <source>
        <dbReference type="EMBL" id="GJN88833.1"/>
    </source>
</evidence>
<dbReference type="InterPro" id="IPR057983">
    <property type="entry name" value="NAA35-like_N"/>
</dbReference>
<sequence length="665" mass="74025">MSGGYVDAMPLVEAALAELAKGQLIRDERYTMMELMSAIEVNDARTDNFLHAQQEMDRYSPFDPYRVLDPQSVVWVHDEVVRLEATFYAGHPLASTLWTCNYLRADSLAAISGLASPPSTSANPLERLPEIQTVVLRALLLGVLKTSEIVWEELSKNQVYEHEDVHLSLSTLSFNSLMAACFPPDSPPTPPAPSRLALPGQNAPPAPAPAEYTVTTTEVLAALDHALQWLQSEKAEQEGLDDASREALITRVSMRIHLLYPIACLTFPRRTSPLEISHNLEILRTLFSRLPSPSSPSSILDDPPPSLRSAFAPSSTVPLLATQQPPRPVPALALAEAYDTLRQLCEDVEELIRLWDAWNKGQGGWEVLREWSTRRARKEMVPYVRSLQQSLIASPPHLFHTHALLSLPLSFLRTLTPLPASFYPALYALSAQETHPSQPAHRLVSFFDRLASHLLQTTAHLSAQNRARQRRWVVKSLQAWSELGTHEAQRDVRPLIVNEVLPLLNLPEEDEAVVEEAARLVPVALAAHAADLALEALLSGFEDAVALFVGADGEAREQAWFVGARIARQAQALWAMLARSVKNGVEGEDGYPARKRDEAEMLARMCEMCWRRFAWLDKLPRSDEGEPSARGGKTGGAWAEYQAARDQLEKAEDWTDKTGHRLNRR</sequence>
<dbReference type="EMBL" id="BQKY01000003">
    <property type="protein sequence ID" value="GJN88833.1"/>
    <property type="molecule type" value="Genomic_DNA"/>
</dbReference>
<name>A0AAV5GF28_9BASI</name>
<feature type="domain" description="NAA35-like N-terminal" evidence="2">
    <location>
        <begin position="22"/>
        <end position="175"/>
    </location>
</feature>
<proteinExistence type="predicted"/>
<gene>
    <name evidence="3" type="ORF">Rhopal_001804-T1</name>
</gene>
<accession>A0AAV5GF28</accession>
<evidence type="ECO:0000313" key="4">
    <source>
        <dbReference type="Proteomes" id="UP001342314"/>
    </source>
</evidence>
<protein>
    <recommendedName>
        <fullName evidence="2">NAA35-like N-terminal domain-containing protein</fullName>
    </recommendedName>
</protein>
<comment type="caution">
    <text evidence="3">The sequence shown here is derived from an EMBL/GenBank/DDBJ whole genome shotgun (WGS) entry which is preliminary data.</text>
</comment>
<dbReference type="InterPro" id="IPR007244">
    <property type="entry name" value="Naa35_N"/>
</dbReference>
<dbReference type="GO" id="GO:0031417">
    <property type="term" value="C:NatC complex"/>
    <property type="evidence" value="ECO:0007669"/>
    <property type="project" value="InterPro"/>
</dbReference>
<keyword evidence="4" id="KW-1185">Reference proteome</keyword>
<dbReference type="Pfam" id="PF04112">
    <property type="entry name" value="Mak10"/>
    <property type="match status" value="1"/>
</dbReference>
<dbReference type="AlphaFoldDB" id="A0AAV5GF28"/>
<evidence type="ECO:0000256" key="1">
    <source>
        <dbReference type="SAM" id="MobiDB-lite"/>
    </source>
</evidence>
<organism evidence="3 4">
    <name type="scientific">Rhodotorula paludigena</name>
    <dbReference type="NCBI Taxonomy" id="86838"/>
    <lineage>
        <taxon>Eukaryota</taxon>
        <taxon>Fungi</taxon>
        <taxon>Dikarya</taxon>
        <taxon>Basidiomycota</taxon>
        <taxon>Pucciniomycotina</taxon>
        <taxon>Microbotryomycetes</taxon>
        <taxon>Sporidiobolales</taxon>
        <taxon>Sporidiobolaceae</taxon>
        <taxon>Rhodotorula</taxon>
    </lineage>
</organism>
<dbReference type="PANTHER" id="PTHR21373">
    <property type="entry name" value="GLUCOSE REPRESSIBLE PROTEIN MAK10"/>
    <property type="match status" value="1"/>
</dbReference>
<dbReference type="PANTHER" id="PTHR21373:SF0">
    <property type="entry name" value="N-ALPHA-ACETYLTRANSFERASE 35, NATC AUXILIARY SUBUNIT"/>
    <property type="match status" value="1"/>
</dbReference>
<reference evidence="3 4" key="1">
    <citation type="submission" date="2021-12" db="EMBL/GenBank/DDBJ databases">
        <title>High titer production of polyol ester of fatty acids by Rhodotorula paludigena BS15 towards product separation-free biomass refinery.</title>
        <authorList>
            <person name="Mano J."/>
            <person name="Ono H."/>
            <person name="Tanaka T."/>
            <person name="Naito K."/>
            <person name="Sushida H."/>
            <person name="Ike M."/>
            <person name="Tokuyasu K."/>
            <person name="Kitaoka M."/>
        </authorList>
    </citation>
    <scope>NUCLEOTIDE SEQUENCE [LARGE SCALE GENOMIC DNA]</scope>
    <source>
        <strain evidence="3 4">BS15</strain>
    </source>
</reference>